<dbReference type="PANTHER" id="PTHR24055">
    <property type="entry name" value="MITOGEN-ACTIVATED PROTEIN KINASE"/>
    <property type="match status" value="1"/>
</dbReference>
<dbReference type="Pfam" id="PF00069">
    <property type="entry name" value="Pkinase"/>
    <property type="match status" value="1"/>
</dbReference>
<dbReference type="GeneID" id="20527613"/>
<proteinExistence type="predicted"/>
<keyword evidence="4 8" id="KW-0418">Kinase</keyword>
<dbReference type="CDD" id="cd07834">
    <property type="entry name" value="STKc_MAPK"/>
    <property type="match status" value="1"/>
</dbReference>
<keyword evidence="1" id="KW-0723">Serine/threonine-protein kinase</keyword>
<feature type="region of interest" description="Disordered" evidence="6">
    <location>
        <begin position="45"/>
        <end position="65"/>
    </location>
</feature>
<keyword evidence="9" id="KW-1185">Reference proteome</keyword>
<dbReference type="eggNOG" id="KOG0660">
    <property type="taxonomic scope" value="Eukaryota"/>
</dbReference>
<evidence type="ECO:0000259" key="7">
    <source>
        <dbReference type="PROSITE" id="PS50011"/>
    </source>
</evidence>
<dbReference type="InterPro" id="IPR000719">
    <property type="entry name" value="Prot_kinase_dom"/>
</dbReference>
<dbReference type="OrthoDB" id="192887at2759"/>
<dbReference type="EMBL" id="KB932204">
    <property type="protein sequence ID" value="KCV70542.1"/>
    <property type="molecule type" value="Genomic_DNA"/>
</dbReference>
<dbReference type="OMA" id="VVCTAEY"/>
<evidence type="ECO:0000256" key="6">
    <source>
        <dbReference type="SAM" id="MobiDB-lite"/>
    </source>
</evidence>
<dbReference type="PROSITE" id="PS51257">
    <property type="entry name" value="PROKAR_LIPOPROTEIN"/>
    <property type="match status" value="1"/>
</dbReference>
<dbReference type="InterPro" id="IPR008271">
    <property type="entry name" value="Ser/Thr_kinase_AS"/>
</dbReference>
<dbReference type="PROSITE" id="PS00108">
    <property type="entry name" value="PROTEIN_KINASE_ST"/>
    <property type="match status" value="1"/>
</dbReference>
<sequence length="454" mass="49823">MSSKSAFDPDTFKLPASYRFKRLLGSGAYGTVCACTYTPPPGLAPPAAALPQDEDGEEGNPSGPHDVAVKRVARVFDRTILAKRTLREIRLLRHFHGHENVTGILDIFRLGPDEDAPPSAEPVPDLDATFNEVYLVQELMEADLHQIIRSQQRLTNEHFQYFLYQILRGLKYIHSANVLHRDLKPGNILVNANCELKICDFGLARGLAGLANPDSGHLMTEYVATRWYRAPEVMLSFQGYSLAIDIWSVGCIFAELLGGRVLFPGRDYVHQMSLIVNVLGSPSDEVLTQISSSRALDWMRGLPRRERVPFTTIFPGADPLALDLLERLLEFDPRRRISAAQALRHPYLALYHDASDEPDCPSPVDFSFEALESVADIRAAIAREINTYPPFSPRASSLQRKGSANLSGAAIKSAAAAAASNASIAASKAEGTDPIGAPGSLEEELANQFHHVSI</sequence>
<organism evidence="8">
    <name type="scientific">Fonticula alba</name>
    <name type="common">Slime mold</name>
    <dbReference type="NCBI Taxonomy" id="691883"/>
    <lineage>
        <taxon>Eukaryota</taxon>
        <taxon>Rotosphaerida</taxon>
        <taxon>Fonticulaceae</taxon>
        <taxon>Fonticula</taxon>
    </lineage>
</organism>
<dbReference type="RefSeq" id="XP_009495058.1">
    <property type="nucleotide sequence ID" value="XM_009496783.1"/>
</dbReference>
<dbReference type="STRING" id="691883.A0A058ZAT7"/>
<dbReference type="InterPro" id="IPR050117">
    <property type="entry name" value="MAPK"/>
</dbReference>
<keyword evidence="5" id="KW-0067">ATP-binding</keyword>
<dbReference type="Gene3D" id="1.10.510.10">
    <property type="entry name" value="Transferase(Phosphotransferase) domain 1"/>
    <property type="match status" value="1"/>
</dbReference>
<name>A0A058ZAT7_FONAL</name>
<evidence type="ECO:0000256" key="4">
    <source>
        <dbReference type="ARBA" id="ARBA00022777"/>
    </source>
</evidence>
<evidence type="ECO:0000313" key="9">
    <source>
        <dbReference type="Proteomes" id="UP000030693"/>
    </source>
</evidence>
<dbReference type="PROSITE" id="PS50011">
    <property type="entry name" value="PROTEIN_KINASE_DOM"/>
    <property type="match status" value="1"/>
</dbReference>
<dbReference type="Proteomes" id="UP000030693">
    <property type="component" value="Unassembled WGS sequence"/>
</dbReference>
<feature type="domain" description="Protein kinase" evidence="7">
    <location>
        <begin position="18"/>
        <end position="348"/>
    </location>
</feature>
<evidence type="ECO:0000256" key="5">
    <source>
        <dbReference type="ARBA" id="ARBA00022840"/>
    </source>
</evidence>
<reference evidence="8" key="1">
    <citation type="submission" date="2013-04" db="EMBL/GenBank/DDBJ databases">
        <title>The Genome Sequence of Fonticula alba ATCC 38817.</title>
        <authorList>
            <consortium name="The Broad Institute Genomics Platform"/>
            <person name="Russ C."/>
            <person name="Cuomo C."/>
            <person name="Burger G."/>
            <person name="Gray M.W."/>
            <person name="Holland P.W.H."/>
            <person name="King N."/>
            <person name="Lang F.B.F."/>
            <person name="Roger A.J."/>
            <person name="Ruiz-Trillo I."/>
            <person name="Brown M."/>
            <person name="Walker B."/>
            <person name="Young S."/>
            <person name="Zeng Q."/>
            <person name="Gargeya S."/>
            <person name="Fitzgerald M."/>
            <person name="Haas B."/>
            <person name="Abouelleil A."/>
            <person name="Allen A.W."/>
            <person name="Alvarado L."/>
            <person name="Arachchi H.M."/>
            <person name="Berlin A.M."/>
            <person name="Chapman S.B."/>
            <person name="Gainer-Dewar J."/>
            <person name="Goldberg J."/>
            <person name="Griggs A."/>
            <person name="Gujja S."/>
            <person name="Hansen M."/>
            <person name="Howarth C."/>
            <person name="Imamovic A."/>
            <person name="Ireland A."/>
            <person name="Larimer J."/>
            <person name="McCowan C."/>
            <person name="Murphy C."/>
            <person name="Pearson M."/>
            <person name="Poon T.W."/>
            <person name="Priest M."/>
            <person name="Roberts A."/>
            <person name="Saif S."/>
            <person name="Shea T."/>
            <person name="Sisk P."/>
            <person name="Sykes S."/>
            <person name="Wortman J."/>
            <person name="Nusbaum C."/>
            <person name="Birren B."/>
        </authorList>
    </citation>
    <scope>NUCLEOTIDE SEQUENCE [LARGE SCALE GENOMIC DNA]</scope>
    <source>
        <strain evidence="8">ATCC 38817</strain>
    </source>
</reference>
<evidence type="ECO:0000313" key="8">
    <source>
        <dbReference type="EMBL" id="KCV70542.1"/>
    </source>
</evidence>
<dbReference type="FunFam" id="1.10.510.10:FF:000013">
    <property type="entry name" value="Mitogen-activated protein kinase"/>
    <property type="match status" value="1"/>
</dbReference>
<dbReference type="SMART" id="SM00220">
    <property type="entry name" value="S_TKc"/>
    <property type="match status" value="1"/>
</dbReference>
<protein>
    <submittedName>
        <fullName evidence="8">CMGC/MAPK protein kinase</fullName>
    </submittedName>
</protein>
<gene>
    <name evidence="8" type="ORF">H696_02888</name>
</gene>
<dbReference type="SUPFAM" id="SSF56112">
    <property type="entry name" value="Protein kinase-like (PK-like)"/>
    <property type="match status" value="1"/>
</dbReference>
<dbReference type="Gene3D" id="3.30.200.20">
    <property type="entry name" value="Phosphorylase Kinase, domain 1"/>
    <property type="match status" value="1"/>
</dbReference>
<dbReference type="InterPro" id="IPR011009">
    <property type="entry name" value="Kinase-like_dom_sf"/>
</dbReference>
<dbReference type="AlphaFoldDB" id="A0A058ZAT7"/>
<keyword evidence="3" id="KW-0547">Nucleotide-binding</keyword>
<accession>A0A058ZAT7</accession>
<evidence type="ECO:0000256" key="1">
    <source>
        <dbReference type="ARBA" id="ARBA00022527"/>
    </source>
</evidence>
<keyword evidence="2" id="KW-0808">Transferase</keyword>
<evidence type="ECO:0000256" key="2">
    <source>
        <dbReference type="ARBA" id="ARBA00022679"/>
    </source>
</evidence>
<evidence type="ECO:0000256" key="3">
    <source>
        <dbReference type="ARBA" id="ARBA00022741"/>
    </source>
</evidence>
<dbReference type="GO" id="GO:0004674">
    <property type="term" value="F:protein serine/threonine kinase activity"/>
    <property type="evidence" value="ECO:0007669"/>
    <property type="project" value="UniProtKB-KW"/>
</dbReference>
<dbReference type="GO" id="GO:0005524">
    <property type="term" value="F:ATP binding"/>
    <property type="evidence" value="ECO:0007669"/>
    <property type="project" value="UniProtKB-KW"/>
</dbReference>